<keyword evidence="10" id="KW-0456">Lyase</keyword>
<dbReference type="RefSeq" id="WP_243535282.1">
    <property type="nucleotide sequence ID" value="NZ_CP093442.1"/>
</dbReference>
<keyword evidence="2 10" id="KW-0004">4Fe-4S</keyword>
<feature type="binding site" evidence="10">
    <location>
        <position position="233"/>
    </location>
    <ligand>
        <name>[4Fe-4S] cluster</name>
        <dbReference type="ChEBI" id="CHEBI:49883"/>
    </ligand>
</feature>
<sequence>MKPLVTMVTSKKKAVKKKAAKKVLKPSTKKVGLKKPPFKEAAPILETIDLLRRYYPDAHCALNFTNPYELLVATALSAQTTDERVNMVTPALFNQYGSPQRMAKAKVEDIESLIRSTNFYKNKAKNLKSAAIDLVEKHNSEVPQNIESLVELAGVGRKTANVVLGNAFGIPSGIVVDTHVARLSYRLGWVDTDKPVVIEEELCKEVPQEDWVILSHYLISHGRAICKARKPDCAHCFLEETCPKRGV</sequence>
<dbReference type="CDD" id="cd00056">
    <property type="entry name" value="ENDO3c"/>
    <property type="match status" value="1"/>
</dbReference>
<feature type="binding site" evidence="10">
    <location>
        <position position="236"/>
    </location>
    <ligand>
        <name>[4Fe-4S] cluster</name>
        <dbReference type="ChEBI" id="CHEBI:49883"/>
    </ligand>
</feature>
<dbReference type="SUPFAM" id="SSF48150">
    <property type="entry name" value="DNA-glycosylase"/>
    <property type="match status" value="1"/>
</dbReference>
<evidence type="ECO:0000256" key="4">
    <source>
        <dbReference type="ARBA" id="ARBA00022763"/>
    </source>
</evidence>
<keyword evidence="7 10" id="KW-0411">Iron-sulfur</keyword>
<organism evidence="12 13">
    <name type="scientific">Bdellovibrio reynosensis</name>
    <dbReference type="NCBI Taxonomy" id="2835041"/>
    <lineage>
        <taxon>Bacteria</taxon>
        <taxon>Pseudomonadati</taxon>
        <taxon>Bdellovibrionota</taxon>
        <taxon>Bdellovibrionia</taxon>
        <taxon>Bdellovibrionales</taxon>
        <taxon>Pseudobdellovibrionaceae</taxon>
        <taxon>Bdellovibrio</taxon>
    </lineage>
</organism>
<evidence type="ECO:0000259" key="11">
    <source>
        <dbReference type="SMART" id="SM00478"/>
    </source>
</evidence>
<dbReference type="Pfam" id="PF00633">
    <property type="entry name" value="HHH"/>
    <property type="match status" value="1"/>
</dbReference>
<dbReference type="InterPro" id="IPR003651">
    <property type="entry name" value="Endonuclease3_FeS-loop_motif"/>
</dbReference>
<dbReference type="InterPro" id="IPR003265">
    <property type="entry name" value="HhH-GPD_domain"/>
</dbReference>
<keyword evidence="3 10" id="KW-0479">Metal-binding</keyword>
<evidence type="ECO:0000256" key="2">
    <source>
        <dbReference type="ARBA" id="ARBA00022485"/>
    </source>
</evidence>
<evidence type="ECO:0000256" key="8">
    <source>
        <dbReference type="ARBA" id="ARBA00023204"/>
    </source>
</evidence>
<comment type="cofactor">
    <cofactor evidence="10">
        <name>[4Fe-4S] cluster</name>
        <dbReference type="ChEBI" id="CHEBI:49883"/>
    </cofactor>
    <text evidence="10">Binds 1 [4Fe-4S] cluster.</text>
</comment>
<gene>
    <name evidence="10 12" type="primary">nth</name>
    <name evidence="12" type="ORF">MNR06_09225</name>
</gene>
<evidence type="ECO:0000256" key="9">
    <source>
        <dbReference type="ARBA" id="ARBA00023295"/>
    </source>
</evidence>
<evidence type="ECO:0000256" key="5">
    <source>
        <dbReference type="ARBA" id="ARBA00022801"/>
    </source>
</evidence>
<dbReference type="InterPro" id="IPR011257">
    <property type="entry name" value="DNA_glycosylase"/>
</dbReference>
<dbReference type="PROSITE" id="PS01155">
    <property type="entry name" value="ENDONUCLEASE_III_2"/>
    <property type="match status" value="1"/>
</dbReference>
<proteinExistence type="inferred from homology"/>
<feature type="domain" description="HhH-GPD" evidence="11">
    <location>
        <begin position="76"/>
        <end position="224"/>
    </location>
</feature>
<dbReference type="InterPro" id="IPR023170">
    <property type="entry name" value="HhH_base_excis_C"/>
</dbReference>
<dbReference type="Proteomes" id="UP000830116">
    <property type="component" value="Chromosome"/>
</dbReference>
<dbReference type="PANTHER" id="PTHR10359">
    <property type="entry name" value="A/G-SPECIFIC ADENINE GLYCOSYLASE/ENDONUCLEASE III"/>
    <property type="match status" value="1"/>
</dbReference>
<keyword evidence="9 10" id="KW-0326">Glycosidase</keyword>
<dbReference type="GO" id="GO:0004519">
    <property type="term" value="F:endonuclease activity"/>
    <property type="evidence" value="ECO:0007669"/>
    <property type="project" value="UniProtKB-KW"/>
</dbReference>
<dbReference type="Gene3D" id="1.10.340.30">
    <property type="entry name" value="Hypothetical protein, domain 2"/>
    <property type="match status" value="1"/>
</dbReference>
<feature type="binding site" evidence="10">
    <location>
        <position position="226"/>
    </location>
    <ligand>
        <name>[4Fe-4S] cluster</name>
        <dbReference type="ChEBI" id="CHEBI:49883"/>
    </ligand>
</feature>
<keyword evidence="12" id="KW-0540">Nuclease</keyword>
<dbReference type="NCBIfam" id="TIGR01083">
    <property type="entry name" value="nth"/>
    <property type="match status" value="1"/>
</dbReference>
<dbReference type="SMART" id="SM00525">
    <property type="entry name" value="FES"/>
    <property type="match status" value="1"/>
</dbReference>
<comment type="similarity">
    <text evidence="1 10">Belongs to the Nth/MutY family.</text>
</comment>
<evidence type="ECO:0000256" key="7">
    <source>
        <dbReference type="ARBA" id="ARBA00023014"/>
    </source>
</evidence>
<accession>A0ABY4C8R7</accession>
<dbReference type="Pfam" id="PF00730">
    <property type="entry name" value="HhH-GPD"/>
    <property type="match status" value="1"/>
</dbReference>
<dbReference type="InterPro" id="IPR004036">
    <property type="entry name" value="Endonuclease-III-like_CS2"/>
</dbReference>
<keyword evidence="13" id="KW-1185">Reference proteome</keyword>
<name>A0ABY4C8R7_9BACT</name>
<dbReference type="SMART" id="SM00478">
    <property type="entry name" value="ENDO3c"/>
    <property type="match status" value="1"/>
</dbReference>
<evidence type="ECO:0000313" key="12">
    <source>
        <dbReference type="EMBL" id="UOE99877.1"/>
    </source>
</evidence>
<comment type="catalytic activity">
    <reaction evidence="10">
        <text>2'-deoxyribonucleotide-(2'-deoxyribose 5'-phosphate)-2'-deoxyribonucleotide-DNA = a 3'-end 2'-deoxyribonucleotide-(2,3-dehydro-2,3-deoxyribose 5'-phosphate)-DNA + a 5'-end 5'-phospho-2'-deoxyribonucleoside-DNA + H(+)</text>
        <dbReference type="Rhea" id="RHEA:66592"/>
        <dbReference type="Rhea" id="RHEA-COMP:13180"/>
        <dbReference type="Rhea" id="RHEA-COMP:16897"/>
        <dbReference type="Rhea" id="RHEA-COMP:17067"/>
        <dbReference type="ChEBI" id="CHEBI:15378"/>
        <dbReference type="ChEBI" id="CHEBI:136412"/>
        <dbReference type="ChEBI" id="CHEBI:157695"/>
        <dbReference type="ChEBI" id="CHEBI:167181"/>
        <dbReference type="EC" id="4.2.99.18"/>
    </reaction>
</comment>
<dbReference type="HAMAP" id="MF_00942">
    <property type="entry name" value="Nth"/>
    <property type="match status" value="1"/>
</dbReference>
<keyword evidence="12" id="KW-0255">Endonuclease</keyword>
<dbReference type="InterPro" id="IPR005759">
    <property type="entry name" value="Nth"/>
</dbReference>
<reference evidence="12" key="1">
    <citation type="submission" date="2022-03" db="EMBL/GenBank/DDBJ databases">
        <title>Genome Identification and Characterization of new species Bdellovibrio reynosense LBG001 sp. nov. from a Mexico soil sample.</title>
        <authorList>
            <person name="Camilli A."/>
            <person name="Ajao Y."/>
            <person name="Guo X."/>
        </authorList>
    </citation>
    <scope>NUCLEOTIDE SEQUENCE</scope>
    <source>
        <strain evidence="12">LBG001</strain>
    </source>
</reference>
<comment type="function">
    <text evidence="10">DNA repair enzyme that has both DNA N-glycosylase activity and AP-lyase activity. The DNA N-glycosylase activity releases various damaged pyrimidines from DNA by cleaving the N-glycosidic bond, leaving an AP (apurinic/apyrimidinic) site. The AP-lyase activity cleaves the phosphodiester bond 3' to the AP site by a beta-elimination, leaving a 3'-terminal unsaturated sugar and a product with a terminal 5'-phosphate.</text>
</comment>
<dbReference type="InterPro" id="IPR000445">
    <property type="entry name" value="HhH_motif"/>
</dbReference>
<feature type="binding site" evidence="10">
    <location>
        <position position="242"/>
    </location>
    <ligand>
        <name>[4Fe-4S] cluster</name>
        <dbReference type="ChEBI" id="CHEBI:49883"/>
    </ligand>
</feature>
<dbReference type="EMBL" id="CP093442">
    <property type="protein sequence ID" value="UOE99877.1"/>
    <property type="molecule type" value="Genomic_DNA"/>
</dbReference>
<keyword evidence="8 10" id="KW-0234">DNA repair</keyword>
<keyword evidence="4 10" id="KW-0227">DNA damage</keyword>
<keyword evidence="5 10" id="KW-0378">Hydrolase</keyword>
<evidence type="ECO:0000256" key="6">
    <source>
        <dbReference type="ARBA" id="ARBA00023004"/>
    </source>
</evidence>
<evidence type="ECO:0000256" key="1">
    <source>
        <dbReference type="ARBA" id="ARBA00008343"/>
    </source>
</evidence>
<protein>
    <recommendedName>
        <fullName evidence="10">Endonuclease III</fullName>
        <ecNumber evidence="10">4.2.99.18</ecNumber>
    </recommendedName>
    <alternativeName>
        <fullName evidence="10">DNA-(apurinic or apyrimidinic site) lyase</fullName>
    </alternativeName>
</protein>
<evidence type="ECO:0000313" key="13">
    <source>
        <dbReference type="Proteomes" id="UP000830116"/>
    </source>
</evidence>
<keyword evidence="10" id="KW-0238">DNA-binding</keyword>
<dbReference type="EC" id="4.2.99.18" evidence="10"/>
<dbReference type="PANTHER" id="PTHR10359:SF18">
    <property type="entry name" value="ENDONUCLEASE III"/>
    <property type="match status" value="1"/>
</dbReference>
<evidence type="ECO:0000256" key="10">
    <source>
        <dbReference type="HAMAP-Rule" id="MF_00942"/>
    </source>
</evidence>
<dbReference type="Gene3D" id="1.10.1670.10">
    <property type="entry name" value="Helix-hairpin-Helix base-excision DNA repair enzymes (C-terminal)"/>
    <property type="match status" value="1"/>
</dbReference>
<keyword evidence="6 10" id="KW-0408">Iron</keyword>
<evidence type="ECO:0000256" key="3">
    <source>
        <dbReference type="ARBA" id="ARBA00022723"/>
    </source>
</evidence>